<accession>A0A4U0RR20</accession>
<sequence length="166" mass="18305">MKRKREAVQTMRLHVVDRAGNPAPFASTTAYEARSVAVPFGNCTEPSNIKAGGKSCALRFQCAGCGFYRPDPSYLLAIEEHLNSLRSDRETARAMEADDFVVRNLTDQITAFTGVLSSMREQLDDMPDEERSGVEEASAILRKVRATQDHKLLPLTVIGPKDDSDS</sequence>
<proteinExistence type="predicted"/>
<dbReference type="EMBL" id="SUMC01000140">
    <property type="protein sequence ID" value="TJZ97826.1"/>
    <property type="molecule type" value="Genomic_DNA"/>
</dbReference>
<gene>
    <name evidence="1" type="ORF">FCI23_49395</name>
</gene>
<comment type="caution">
    <text evidence="1">The sequence shown here is derived from an EMBL/GenBank/DDBJ whole genome shotgun (WGS) entry which is preliminary data.</text>
</comment>
<dbReference type="RefSeq" id="WP_136730531.1">
    <property type="nucleotide sequence ID" value="NZ_SUMC01000140.1"/>
</dbReference>
<reference evidence="1 2" key="1">
    <citation type="submission" date="2019-04" db="EMBL/GenBank/DDBJ databases">
        <title>Streptomyces oryziradicis sp. nov., a novel actinomycete isolated from rhizosphere soil of rice (Oryza sativa L.).</title>
        <authorList>
            <person name="Li C."/>
        </authorList>
    </citation>
    <scope>NUCLEOTIDE SEQUENCE [LARGE SCALE GENOMIC DNA]</scope>
    <source>
        <strain evidence="1 2">NEAU-C40</strain>
    </source>
</reference>
<dbReference type="OrthoDB" id="8421690at2"/>
<protein>
    <submittedName>
        <fullName evidence="1">Uncharacterized protein</fullName>
    </submittedName>
</protein>
<evidence type="ECO:0000313" key="2">
    <source>
        <dbReference type="Proteomes" id="UP000305778"/>
    </source>
</evidence>
<dbReference type="AlphaFoldDB" id="A0A4U0RR20"/>
<evidence type="ECO:0000313" key="1">
    <source>
        <dbReference type="EMBL" id="TJZ97826.1"/>
    </source>
</evidence>
<organism evidence="1 2">
    <name type="scientific">Actinacidiphila oryziradicis</name>
    <dbReference type="NCBI Taxonomy" id="2571141"/>
    <lineage>
        <taxon>Bacteria</taxon>
        <taxon>Bacillati</taxon>
        <taxon>Actinomycetota</taxon>
        <taxon>Actinomycetes</taxon>
        <taxon>Kitasatosporales</taxon>
        <taxon>Streptomycetaceae</taxon>
        <taxon>Actinacidiphila</taxon>
    </lineage>
</organism>
<name>A0A4U0RR20_9ACTN</name>
<dbReference type="Proteomes" id="UP000305778">
    <property type="component" value="Unassembled WGS sequence"/>
</dbReference>
<keyword evidence="2" id="KW-1185">Reference proteome</keyword>